<evidence type="ECO:0000259" key="15">
    <source>
        <dbReference type="Pfam" id="PF21743"/>
    </source>
</evidence>
<comment type="cofactor">
    <cofactor evidence="1">
        <name>K(+)</name>
        <dbReference type="ChEBI" id="CHEBI:29103"/>
    </cofactor>
</comment>
<dbReference type="Pfam" id="PF02178">
    <property type="entry name" value="AT_hook"/>
    <property type="match status" value="5"/>
</dbReference>
<sequence length="748" mass="82852">MHLTHQHFSLCSFFLIRIPVSSSSSHNNHTNNRDSFLESIPHQSIAAQALWKSPTTPLTRAAIYHYRVTAKRVPAVTIYLISTNSVHETILGQWLQGLPVRCIRLRPKDVVSMPLPYPTMGMDRFVAAQAVSTFPALIVDGGTALTTTVINETGNIVGGTIAPGLYAQCRALYMGNLPLLTPDELQQFMERTEPLPLWATNTKDAMWNGVVRSTALLVRAVVRDFLRQHSLPAKNGRTTAHVIVTGSDGPFLMKLLNSESCHRLLAQMPRDDDFVCDDSMMKYNPHILHEGITQILLQHRVSTDVDAPHSEWTGLRVARNVGRGYVARVERTDNLGQALFHVLYDHGYGEILGVLAFYDALIRYSLNGESITTVDMTESSAVERKQKESERAAALLVERCAAVKEHKERTIGSPPVFSPEKAVHGNALLPEYLIPHGPPPVFSPGRANAPPTRKRGRPRESSLSPQPLPNGAIATGMSGNGLSPQPTSIPRKRGRPRKNHLSPTSIPNGAIAGTNGNVSVSQLSNTPRKRGRPRKNPLALQPVLNSNGASVPGTNGNVLLSQPSSTPRKRGRPRKSSLSLRPMSNQNAVAGTIEGGASQPNSIPRKRGRPRKDSMPTNKPMPSPNRASTMEPNDDAMASQQQQQQPSTPRKVGRRQKDPLSSNKQDRRRKEFRNTLPDGVLPTDYVKRHVAKFFGDENTLFYGKVESYDPESQYWKIVYDDGDEEEMEFYELVVQLKCYEENNEQNHA</sequence>
<evidence type="ECO:0000256" key="6">
    <source>
        <dbReference type="ARBA" id="ARBA00022741"/>
    </source>
</evidence>
<comment type="caution">
    <text evidence="16">The sequence shown here is derived from an EMBL/GenBank/DDBJ whole genome shotgun (WGS) entry which is preliminary data.</text>
</comment>
<evidence type="ECO:0000313" key="16">
    <source>
        <dbReference type="EMBL" id="GAX26643.1"/>
    </source>
</evidence>
<dbReference type="NCBIfam" id="TIGR00671">
    <property type="entry name" value="baf"/>
    <property type="match status" value="1"/>
</dbReference>
<dbReference type="InParanoid" id="A0A1Z5KK12"/>
<feature type="chain" id="PRO_5012916059" description="Type III pantothenate kinase" evidence="14">
    <location>
        <begin position="24"/>
        <end position="748"/>
    </location>
</feature>
<proteinExistence type="inferred from homology"/>
<comment type="similarity">
    <text evidence="11">Belongs to the type III pantothenate kinase family.</text>
</comment>
<feature type="compositionally biased region" description="Basic residues" evidence="13">
    <location>
        <begin position="490"/>
        <end position="500"/>
    </location>
</feature>
<keyword evidence="14" id="KW-0732">Signal</keyword>
<keyword evidence="17" id="KW-1185">Reference proteome</keyword>
<dbReference type="GO" id="GO:0003677">
    <property type="term" value="F:DNA binding"/>
    <property type="evidence" value="ECO:0007669"/>
    <property type="project" value="InterPro"/>
</dbReference>
<dbReference type="CDD" id="cd20401">
    <property type="entry name" value="Tudor_AtPTM-like"/>
    <property type="match status" value="1"/>
</dbReference>
<dbReference type="GO" id="GO:0005524">
    <property type="term" value="F:ATP binding"/>
    <property type="evidence" value="ECO:0007669"/>
    <property type="project" value="UniProtKB-KW"/>
</dbReference>
<name>A0A1Z5KK12_FISSO</name>
<evidence type="ECO:0000256" key="3">
    <source>
        <dbReference type="ARBA" id="ARBA00011738"/>
    </source>
</evidence>
<dbReference type="Pfam" id="PF03309">
    <property type="entry name" value="Pan_kinase"/>
    <property type="match status" value="1"/>
</dbReference>
<feature type="domain" description="PTM/DIR17-like Tudor" evidence="15">
    <location>
        <begin position="688"/>
        <end position="732"/>
    </location>
</feature>
<evidence type="ECO:0000256" key="7">
    <source>
        <dbReference type="ARBA" id="ARBA00022777"/>
    </source>
</evidence>
<evidence type="ECO:0000256" key="14">
    <source>
        <dbReference type="SAM" id="SignalP"/>
    </source>
</evidence>
<organism evidence="16 17">
    <name type="scientific">Fistulifera solaris</name>
    <name type="common">Oleaginous diatom</name>
    <dbReference type="NCBI Taxonomy" id="1519565"/>
    <lineage>
        <taxon>Eukaryota</taxon>
        <taxon>Sar</taxon>
        <taxon>Stramenopiles</taxon>
        <taxon>Ochrophyta</taxon>
        <taxon>Bacillariophyta</taxon>
        <taxon>Bacillariophyceae</taxon>
        <taxon>Bacillariophycidae</taxon>
        <taxon>Naviculales</taxon>
        <taxon>Naviculaceae</taxon>
        <taxon>Fistulifera</taxon>
    </lineage>
</organism>
<dbReference type="InterPro" id="IPR043129">
    <property type="entry name" value="ATPase_NBD"/>
</dbReference>
<feature type="compositionally biased region" description="Polar residues" evidence="13">
    <location>
        <begin position="543"/>
        <end position="566"/>
    </location>
</feature>
<dbReference type="GO" id="GO:0015937">
    <property type="term" value="P:coenzyme A biosynthetic process"/>
    <property type="evidence" value="ECO:0007669"/>
    <property type="project" value="UniProtKB-KW"/>
</dbReference>
<evidence type="ECO:0000256" key="5">
    <source>
        <dbReference type="ARBA" id="ARBA00022679"/>
    </source>
</evidence>
<dbReference type="PANTHER" id="PTHR34265">
    <property type="entry name" value="TYPE III PANTOTHENATE KINASE"/>
    <property type="match status" value="1"/>
</dbReference>
<dbReference type="GO" id="GO:0004594">
    <property type="term" value="F:pantothenate kinase activity"/>
    <property type="evidence" value="ECO:0007669"/>
    <property type="project" value="InterPro"/>
</dbReference>
<protein>
    <recommendedName>
        <fullName evidence="12">Type III pantothenate kinase</fullName>
    </recommendedName>
</protein>
<dbReference type="SUPFAM" id="SSF53067">
    <property type="entry name" value="Actin-like ATPase domain"/>
    <property type="match status" value="1"/>
</dbReference>
<feature type="compositionally biased region" description="Polar residues" evidence="13">
    <location>
        <begin position="576"/>
        <end position="589"/>
    </location>
</feature>
<dbReference type="GO" id="GO:0005737">
    <property type="term" value="C:cytoplasm"/>
    <property type="evidence" value="ECO:0007669"/>
    <property type="project" value="UniProtKB-SubCell"/>
</dbReference>
<dbReference type="InterPro" id="IPR004619">
    <property type="entry name" value="Type_III_PanK"/>
</dbReference>
<evidence type="ECO:0000256" key="12">
    <source>
        <dbReference type="ARBA" id="ARBA00040883"/>
    </source>
</evidence>
<dbReference type="InterPro" id="IPR047365">
    <property type="entry name" value="Tudor_AtPTM-like"/>
</dbReference>
<evidence type="ECO:0000256" key="11">
    <source>
        <dbReference type="ARBA" id="ARBA00038036"/>
    </source>
</evidence>
<evidence type="ECO:0000256" key="10">
    <source>
        <dbReference type="ARBA" id="ARBA00022993"/>
    </source>
</evidence>
<evidence type="ECO:0000256" key="9">
    <source>
        <dbReference type="ARBA" id="ARBA00022958"/>
    </source>
</evidence>
<gene>
    <name evidence="16" type="ORF">FisN_2Hh423</name>
</gene>
<evidence type="ECO:0000313" key="17">
    <source>
        <dbReference type="Proteomes" id="UP000198406"/>
    </source>
</evidence>
<evidence type="ECO:0000256" key="2">
    <source>
        <dbReference type="ARBA" id="ARBA00004496"/>
    </source>
</evidence>
<keyword evidence="10" id="KW-0173">Coenzyme A biosynthesis</keyword>
<feature type="compositionally biased region" description="Basic and acidic residues" evidence="13">
    <location>
        <begin position="664"/>
        <end position="673"/>
    </location>
</feature>
<dbReference type="PANTHER" id="PTHR34265:SF1">
    <property type="entry name" value="TYPE III PANTOTHENATE KINASE"/>
    <property type="match status" value="1"/>
</dbReference>
<dbReference type="EMBL" id="BDSP01000251">
    <property type="protein sequence ID" value="GAX26643.1"/>
    <property type="molecule type" value="Genomic_DNA"/>
</dbReference>
<keyword evidence="4" id="KW-0963">Cytoplasm</keyword>
<evidence type="ECO:0000256" key="4">
    <source>
        <dbReference type="ARBA" id="ARBA00022490"/>
    </source>
</evidence>
<feature type="signal peptide" evidence="14">
    <location>
        <begin position="1"/>
        <end position="23"/>
    </location>
</feature>
<dbReference type="Pfam" id="PF21743">
    <property type="entry name" value="PTM_DIR17_Tudor"/>
    <property type="match status" value="1"/>
</dbReference>
<keyword evidence="8" id="KW-0067">ATP-binding</keyword>
<evidence type="ECO:0000256" key="1">
    <source>
        <dbReference type="ARBA" id="ARBA00001958"/>
    </source>
</evidence>
<keyword evidence="5 16" id="KW-0808">Transferase</keyword>
<dbReference type="Gene3D" id="3.30.420.40">
    <property type="match status" value="1"/>
</dbReference>
<dbReference type="InterPro" id="IPR017956">
    <property type="entry name" value="AT_hook_DNA-bd_motif"/>
</dbReference>
<evidence type="ECO:0000256" key="8">
    <source>
        <dbReference type="ARBA" id="ARBA00022840"/>
    </source>
</evidence>
<reference evidence="16 17" key="1">
    <citation type="journal article" date="2015" name="Plant Cell">
        <title>Oil accumulation by the oleaginous diatom Fistulifera solaris as revealed by the genome and transcriptome.</title>
        <authorList>
            <person name="Tanaka T."/>
            <person name="Maeda Y."/>
            <person name="Veluchamy A."/>
            <person name="Tanaka M."/>
            <person name="Abida H."/>
            <person name="Marechal E."/>
            <person name="Bowler C."/>
            <person name="Muto M."/>
            <person name="Sunaga Y."/>
            <person name="Tanaka M."/>
            <person name="Yoshino T."/>
            <person name="Taniguchi T."/>
            <person name="Fukuda Y."/>
            <person name="Nemoto M."/>
            <person name="Matsumoto M."/>
            <person name="Wong P.S."/>
            <person name="Aburatani S."/>
            <person name="Fujibuchi W."/>
        </authorList>
    </citation>
    <scope>NUCLEOTIDE SEQUENCE [LARGE SCALE GENOMIC DNA]</scope>
    <source>
        <strain evidence="16 17">JPCC DA0580</strain>
    </source>
</reference>
<accession>A0A1Z5KK12</accession>
<keyword evidence="7 16" id="KW-0418">Kinase</keyword>
<feature type="compositionally biased region" description="Polar residues" evidence="13">
    <location>
        <begin position="514"/>
        <end position="526"/>
    </location>
</feature>
<dbReference type="PRINTS" id="PR00929">
    <property type="entry name" value="ATHOOK"/>
</dbReference>
<dbReference type="OrthoDB" id="46495at2759"/>
<evidence type="ECO:0000256" key="13">
    <source>
        <dbReference type="SAM" id="MobiDB-lite"/>
    </source>
</evidence>
<comment type="subunit">
    <text evidence="3">Homodimer.</text>
</comment>
<keyword evidence="9" id="KW-0630">Potassium</keyword>
<dbReference type="AlphaFoldDB" id="A0A1Z5KK12"/>
<dbReference type="SMART" id="SM00384">
    <property type="entry name" value="AT_hook"/>
    <property type="match status" value="5"/>
</dbReference>
<comment type="subcellular location">
    <subcellularLocation>
        <location evidence="2">Cytoplasm</location>
    </subcellularLocation>
</comment>
<keyword evidence="6" id="KW-0547">Nucleotide-binding</keyword>
<feature type="region of interest" description="Disordered" evidence="13">
    <location>
        <begin position="436"/>
        <end position="677"/>
    </location>
</feature>
<dbReference type="Proteomes" id="UP000198406">
    <property type="component" value="Unassembled WGS sequence"/>
</dbReference>